<keyword evidence="1" id="KW-0472">Membrane</keyword>
<name>A0A7K0CUB0_9NOCA</name>
<accession>A0A7K0CUB0</accession>
<gene>
    <name evidence="2" type="ORF">NRB20_00260</name>
</gene>
<dbReference type="PANTHER" id="PTHR48098:SF1">
    <property type="entry name" value="DIACYLGLYCEROL ACYLTRANSFERASE_MYCOLYLTRANSFERASE AG85A"/>
    <property type="match status" value="1"/>
</dbReference>
<keyword evidence="1" id="KW-1133">Transmembrane helix</keyword>
<dbReference type="Gene3D" id="3.40.50.1820">
    <property type="entry name" value="alpha/beta hydrolase"/>
    <property type="match status" value="1"/>
</dbReference>
<dbReference type="SUPFAM" id="SSF53474">
    <property type="entry name" value="alpha/beta-Hydrolases"/>
    <property type="match status" value="1"/>
</dbReference>
<keyword evidence="3" id="KW-1185">Reference proteome</keyword>
<proteinExistence type="predicted"/>
<evidence type="ECO:0000313" key="3">
    <source>
        <dbReference type="Proteomes" id="UP000438448"/>
    </source>
</evidence>
<evidence type="ECO:0008006" key="4">
    <source>
        <dbReference type="Google" id="ProtNLM"/>
    </source>
</evidence>
<reference evidence="2 3" key="1">
    <citation type="submission" date="2019-10" db="EMBL/GenBank/DDBJ databases">
        <title>Nocardia macrotermitis sp. nov. and Nocardia aurantia sp. nov., isolated from the gut of fungus growing-termite Macrotermes natalensis.</title>
        <authorList>
            <person name="Benndorf R."/>
            <person name="Schwitalla J."/>
            <person name="Martin K."/>
            <person name="De Beer W."/>
            <person name="Kaster A.-K."/>
            <person name="Vollmers J."/>
            <person name="Poulsen M."/>
            <person name="Beemelmanns C."/>
        </authorList>
    </citation>
    <scope>NUCLEOTIDE SEQUENCE [LARGE SCALE GENOMIC DNA]</scope>
    <source>
        <strain evidence="2 3">RB20</strain>
    </source>
</reference>
<sequence>MLSLTGDALFYTVVVTAVVAVGVTLVGWNRLRGPRAVRWLTRLSMIVCCQCAAVVSVAVWVNDANGLYTSWDDLLGRTRMPTVTAADATEEPPVTFEKAGDRLVETDYQGPESGLDGEVLVWTPPQYDQAAYRDHRFPVIMLLHGVPGSPLAWIRGGRAPELLGALMRDGTLPPAILVMPRINPGSNTDCVNVPGGAQTATWLAHDVPRMISSQFRVRADAKGWALAGDSTGGYCAAKLPLQYPKVFATGLALSPDDFHGDPAIIDDPALRAANDPTQLAARGIPVSLMVVTSSSDPSSSPANARALFDAARAPTRVAAPLILPEGGHNWGTWQATYPTVFGWVGTHLRPPSDGPLMKQATAVTHENTTYVCPPDQRCAGTR</sequence>
<evidence type="ECO:0000313" key="2">
    <source>
        <dbReference type="EMBL" id="MQY16963.1"/>
    </source>
</evidence>
<evidence type="ECO:0000256" key="1">
    <source>
        <dbReference type="SAM" id="Phobius"/>
    </source>
</evidence>
<keyword evidence="1" id="KW-0812">Transmembrane</keyword>
<dbReference type="Pfam" id="PF00756">
    <property type="entry name" value="Esterase"/>
    <property type="match status" value="1"/>
</dbReference>
<comment type="caution">
    <text evidence="2">The sequence shown here is derived from an EMBL/GenBank/DDBJ whole genome shotgun (WGS) entry which is preliminary data.</text>
</comment>
<dbReference type="InterPro" id="IPR029058">
    <property type="entry name" value="AB_hydrolase_fold"/>
</dbReference>
<dbReference type="Proteomes" id="UP000438448">
    <property type="component" value="Unassembled WGS sequence"/>
</dbReference>
<feature type="transmembrane region" description="Helical" evidence="1">
    <location>
        <begin position="40"/>
        <end position="61"/>
    </location>
</feature>
<dbReference type="InterPro" id="IPR050583">
    <property type="entry name" value="Mycobacterial_A85_antigen"/>
</dbReference>
<dbReference type="AlphaFoldDB" id="A0A7K0CUB0"/>
<dbReference type="InterPro" id="IPR000801">
    <property type="entry name" value="Esterase-like"/>
</dbReference>
<dbReference type="EMBL" id="WEGK01000001">
    <property type="protein sequence ID" value="MQY16963.1"/>
    <property type="molecule type" value="Genomic_DNA"/>
</dbReference>
<dbReference type="PANTHER" id="PTHR48098">
    <property type="entry name" value="ENTEROCHELIN ESTERASE-RELATED"/>
    <property type="match status" value="1"/>
</dbReference>
<protein>
    <recommendedName>
        <fullName evidence="4">Esterase</fullName>
    </recommendedName>
</protein>
<dbReference type="GO" id="GO:0016747">
    <property type="term" value="F:acyltransferase activity, transferring groups other than amino-acyl groups"/>
    <property type="evidence" value="ECO:0007669"/>
    <property type="project" value="TreeGrafter"/>
</dbReference>
<feature type="transmembrane region" description="Helical" evidence="1">
    <location>
        <begin position="6"/>
        <end position="28"/>
    </location>
</feature>
<organism evidence="2 3">
    <name type="scientific">Nocardia macrotermitis</name>
    <dbReference type="NCBI Taxonomy" id="2585198"/>
    <lineage>
        <taxon>Bacteria</taxon>
        <taxon>Bacillati</taxon>
        <taxon>Actinomycetota</taxon>
        <taxon>Actinomycetes</taxon>
        <taxon>Mycobacteriales</taxon>
        <taxon>Nocardiaceae</taxon>
        <taxon>Nocardia</taxon>
    </lineage>
</organism>